<evidence type="ECO:0000313" key="3">
    <source>
        <dbReference type="Proteomes" id="UP001220256"/>
    </source>
</evidence>
<organism evidence="2 3">
    <name type="scientific">Penicillium chrysogenum</name>
    <name type="common">Penicillium notatum</name>
    <dbReference type="NCBI Taxonomy" id="5076"/>
    <lineage>
        <taxon>Eukaryota</taxon>
        <taxon>Fungi</taxon>
        <taxon>Dikarya</taxon>
        <taxon>Ascomycota</taxon>
        <taxon>Pezizomycotina</taxon>
        <taxon>Eurotiomycetes</taxon>
        <taxon>Eurotiomycetidae</taxon>
        <taxon>Eurotiales</taxon>
        <taxon>Aspergillaceae</taxon>
        <taxon>Penicillium</taxon>
        <taxon>Penicillium chrysogenum species complex</taxon>
    </lineage>
</organism>
<accession>A0ABQ8WBQ7</accession>
<gene>
    <name evidence="2" type="ORF">N7505_009762</name>
</gene>
<evidence type="ECO:0000256" key="1">
    <source>
        <dbReference type="SAM" id="MobiDB-lite"/>
    </source>
</evidence>
<feature type="compositionally biased region" description="Basic and acidic residues" evidence="1">
    <location>
        <begin position="184"/>
        <end position="193"/>
    </location>
</feature>
<feature type="compositionally biased region" description="Polar residues" evidence="1">
    <location>
        <begin position="171"/>
        <end position="183"/>
    </location>
</feature>
<keyword evidence="3" id="KW-1185">Reference proteome</keyword>
<protein>
    <submittedName>
        <fullName evidence="2">Uncharacterized protein</fullName>
    </submittedName>
</protein>
<evidence type="ECO:0000313" key="2">
    <source>
        <dbReference type="EMBL" id="KAJ5260381.1"/>
    </source>
</evidence>
<reference evidence="2 3" key="1">
    <citation type="journal article" date="2023" name="IMA Fungus">
        <title>Comparative genomic study of the Penicillium genus elucidates a diverse pangenome and 15 lateral gene transfer events.</title>
        <authorList>
            <person name="Petersen C."/>
            <person name="Sorensen T."/>
            <person name="Nielsen M.R."/>
            <person name="Sondergaard T.E."/>
            <person name="Sorensen J.L."/>
            <person name="Fitzpatrick D.A."/>
            <person name="Frisvad J.C."/>
            <person name="Nielsen K.L."/>
        </authorList>
    </citation>
    <scope>NUCLEOTIDE SEQUENCE [LARGE SCALE GENOMIC DNA]</scope>
    <source>
        <strain evidence="2 3">IBT 3361</strain>
    </source>
</reference>
<proteinExistence type="predicted"/>
<dbReference type="PANTHER" id="PTHR35179">
    <property type="entry name" value="PROTEIN CBG02620"/>
    <property type="match status" value="1"/>
</dbReference>
<sequence>RLIRPSISQNAARHPDSPLEPLFRSLYIDHPSFDINSIDIVTDRNNIRKLLSFTKPTLSKNGLDAFTIQVNMAAQTAIFSRDETATYEVIGPGGFRGLGHEFEKSYTITRVKDSTGHHRIISYRLGGLSFLVRHETDGCVGDLESSTKDEQSTEEKLADILSSLTLTSEASSMDESSVESNLTIKREGHMAPRDQRLRSKLERCCSALGFSNAQTCACLSSTWNILDAKGRRCHCRGEALGGPTRMPSQSLLH</sequence>
<feature type="non-terminal residue" evidence="2">
    <location>
        <position position="1"/>
    </location>
</feature>
<dbReference type="PANTHER" id="PTHR35179:SF2">
    <property type="entry name" value="START DOMAIN-CONTAINING PROTEIN"/>
    <property type="match status" value="1"/>
</dbReference>
<comment type="caution">
    <text evidence="2">The sequence shown here is derived from an EMBL/GenBank/DDBJ whole genome shotgun (WGS) entry which is preliminary data.</text>
</comment>
<dbReference type="Proteomes" id="UP001220256">
    <property type="component" value="Unassembled WGS sequence"/>
</dbReference>
<feature type="region of interest" description="Disordered" evidence="1">
    <location>
        <begin position="171"/>
        <end position="193"/>
    </location>
</feature>
<name>A0ABQ8WBQ7_PENCH</name>
<dbReference type="EMBL" id="JAPVEB010000008">
    <property type="protein sequence ID" value="KAJ5260381.1"/>
    <property type="molecule type" value="Genomic_DNA"/>
</dbReference>